<evidence type="ECO:0000256" key="3">
    <source>
        <dbReference type="ARBA" id="ARBA00022692"/>
    </source>
</evidence>
<dbReference type="AlphaFoldDB" id="A0AAV9I1X8"/>
<evidence type="ECO:0000313" key="8">
    <source>
        <dbReference type="EMBL" id="KAK4467035.1"/>
    </source>
</evidence>
<accession>A0AAV9I1X8</accession>
<gene>
    <name evidence="8" type="ORF">QBC42DRAFT_602</name>
</gene>
<evidence type="ECO:0000256" key="6">
    <source>
        <dbReference type="SAM" id="Phobius"/>
    </source>
</evidence>
<name>A0AAV9I1X8_9PEZI</name>
<keyword evidence="7" id="KW-0732">Signal</keyword>
<dbReference type="InterPro" id="IPR000612">
    <property type="entry name" value="PMP3"/>
</dbReference>
<sequence length="133" mass="14658">MPSLDNPFLCLVVLTSLICPPLATAILCGCTPDILLNFVFCFFGWLPAVCHVLYLTFIAYDRRTKVKKGLLPLEDAPMVFSQRIQNAGKKKMMMKQQSVAQTDTVVAADVDPAGERLEPVISQQAEAVEARSQ</sequence>
<reference evidence="8" key="2">
    <citation type="submission" date="2023-06" db="EMBL/GenBank/DDBJ databases">
        <authorList>
            <consortium name="Lawrence Berkeley National Laboratory"/>
            <person name="Mondo S.J."/>
            <person name="Hensen N."/>
            <person name="Bonometti L."/>
            <person name="Westerberg I."/>
            <person name="Brannstrom I.O."/>
            <person name="Guillou S."/>
            <person name="Cros-Aarteil S."/>
            <person name="Calhoun S."/>
            <person name="Haridas S."/>
            <person name="Kuo A."/>
            <person name="Pangilinan J."/>
            <person name="Riley R."/>
            <person name="Labutti K."/>
            <person name="Andreopoulos B."/>
            <person name="Lipzen A."/>
            <person name="Chen C."/>
            <person name="Yanf M."/>
            <person name="Daum C."/>
            <person name="Ng V."/>
            <person name="Clum A."/>
            <person name="Steindorff A."/>
            <person name="Ohm R."/>
            <person name="Martin F."/>
            <person name="Silar P."/>
            <person name="Natvig D."/>
            <person name="Lalanne C."/>
            <person name="Gautier V."/>
            <person name="Ament-Velasquez S.L."/>
            <person name="Kruys A."/>
            <person name="Hutchinson M.I."/>
            <person name="Powell A.J."/>
            <person name="Barry K."/>
            <person name="Miller A.N."/>
            <person name="Grigoriev I.V."/>
            <person name="Debuchy R."/>
            <person name="Gladieux P."/>
            <person name="Thoren M.H."/>
            <person name="Johannesson H."/>
        </authorList>
    </citation>
    <scope>NUCLEOTIDE SEQUENCE</scope>
    <source>
        <strain evidence="8">PSN324</strain>
    </source>
</reference>
<dbReference type="GO" id="GO:0016020">
    <property type="term" value="C:membrane"/>
    <property type="evidence" value="ECO:0007669"/>
    <property type="project" value="UniProtKB-SubCell"/>
</dbReference>
<keyword evidence="5 6" id="KW-0472">Membrane</keyword>
<feature type="signal peptide" evidence="7">
    <location>
        <begin position="1"/>
        <end position="25"/>
    </location>
</feature>
<proteinExistence type="inferred from homology"/>
<evidence type="ECO:0000256" key="4">
    <source>
        <dbReference type="ARBA" id="ARBA00022989"/>
    </source>
</evidence>
<protein>
    <recommendedName>
        <fullName evidence="10">Plasma membrane proteolipid 3</fullName>
    </recommendedName>
</protein>
<evidence type="ECO:0008006" key="10">
    <source>
        <dbReference type="Google" id="ProtNLM"/>
    </source>
</evidence>
<dbReference type="EMBL" id="MU864928">
    <property type="protein sequence ID" value="KAK4467035.1"/>
    <property type="molecule type" value="Genomic_DNA"/>
</dbReference>
<feature type="transmembrane region" description="Helical" evidence="6">
    <location>
        <begin position="35"/>
        <end position="60"/>
    </location>
</feature>
<keyword evidence="4 6" id="KW-1133">Transmembrane helix</keyword>
<dbReference type="Pfam" id="PF01679">
    <property type="entry name" value="Pmp3"/>
    <property type="match status" value="1"/>
</dbReference>
<dbReference type="Proteomes" id="UP001321749">
    <property type="component" value="Unassembled WGS sequence"/>
</dbReference>
<organism evidence="8 9">
    <name type="scientific">Cladorrhinum samala</name>
    <dbReference type="NCBI Taxonomy" id="585594"/>
    <lineage>
        <taxon>Eukaryota</taxon>
        <taxon>Fungi</taxon>
        <taxon>Dikarya</taxon>
        <taxon>Ascomycota</taxon>
        <taxon>Pezizomycotina</taxon>
        <taxon>Sordariomycetes</taxon>
        <taxon>Sordariomycetidae</taxon>
        <taxon>Sordariales</taxon>
        <taxon>Podosporaceae</taxon>
        <taxon>Cladorrhinum</taxon>
    </lineage>
</organism>
<keyword evidence="9" id="KW-1185">Reference proteome</keyword>
<comment type="similarity">
    <text evidence="2">Belongs to the UPF0057 (PMP3) family.</text>
</comment>
<reference evidence="8" key="1">
    <citation type="journal article" date="2023" name="Mol. Phylogenet. Evol.">
        <title>Genome-scale phylogeny and comparative genomics of the fungal order Sordariales.</title>
        <authorList>
            <person name="Hensen N."/>
            <person name="Bonometti L."/>
            <person name="Westerberg I."/>
            <person name="Brannstrom I.O."/>
            <person name="Guillou S."/>
            <person name="Cros-Aarteil S."/>
            <person name="Calhoun S."/>
            <person name="Haridas S."/>
            <person name="Kuo A."/>
            <person name="Mondo S."/>
            <person name="Pangilinan J."/>
            <person name="Riley R."/>
            <person name="LaButti K."/>
            <person name="Andreopoulos B."/>
            <person name="Lipzen A."/>
            <person name="Chen C."/>
            <person name="Yan M."/>
            <person name="Daum C."/>
            <person name="Ng V."/>
            <person name="Clum A."/>
            <person name="Steindorff A."/>
            <person name="Ohm R.A."/>
            <person name="Martin F."/>
            <person name="Silar P."/>
            <person name="Natvig D.O."/>
            <person name="Lalanne C."/>
            <person name="Gautier V."/>
            <person name="Ament-Velasquez S.L."/>
            <person name="Kruys A."/>
            <person name="Hutchinson M.I."/>
            <person name="Powell A.J."/>
            <person name="Barry K."/>
            <person name="Miller A.N."/>
            <person name="Grigoriev I.V."/>
            <person name="Debuchy R."/>
            <person name="Gladieux P."/>
            <person name="Hiltunen Thoren M."/>
            <person name="Johannesson H."/>
        </authorList>
    </citation>
    <scope>NUCLEOTIDE SEQUENCE</scope>
    <source>
        <strain evidence="8">PSN324</strain>
    </source>
</reference>
<comment type="subcellular location">
    <subcellularLocation>
        <location evidence="1">Membrane</location>
    </subcellularLocation>
</comment>
<evidence type="ECO:0000256" key="5">
    <source>
        <dbReference type="ARBA" id="ARBA00023136"/>
    </source>
</evidence>
<evidence type="ECO:0000256" key="7">
    <source>
        <dbReference type="SAM" id="SignalP"/>
    </source>
</evidence>
<feature type="chain" id="PRO_5043474283" description="Plasma membrane proteolipid 3" evidence="7">
    <location>
        <begin position="26"/>
        <end position="133"/>
    </location>
</feature>
<evidence type="ECO:0000256" key="2">
    <source>
        <dbReference type="ARBA" id="ARBA00009530"/>
    </source>
</evidence>
<comment type="caution">
    <text evidence="8">The sequence shown here is derived from an EMBL/GenBank/DDBJ whole genome shotgun (WGS) entry which is preliminary data.</text>
</comment>
<evidence type="ECO:0000313" key="9">
    <source>
        <dbReference type="Proteomes" id="UP001321749"/>
    </source>
</evidence>
<evidence type="ECO:0000256" key="1">
    <source>
        <dbReference type="ARBA" id="ARBA00004370"/>
    </source>
</evidence>
<keyword evidence="3 6" id="KW-0812">Transmembrane</keyword>